<feature type="chain" id="PRO_5045599058" evidence="1">
    <location>
        <begin position="25"/>
        <end position="88"/>
    </location>
</feature>
<accession>A0ABR2MRW5</accession>
<name>A0ABR2MRW5_9ASPA</name>
<protein>
    <submittedName>
        <fullName evidence="2">Uncharacterized protein</fullName>
    </submittedName>
</protein>
<evidence type="ECO:0000313" key="2">
    <source>
        <dbReference type="EMBL" id="KAK8966927.1"/>
    </source>
</evidence>
<organism evidence="2 3">
    <name type="scientific">Platanthera guangdongensis</name>
    <dbReference type="NCBI Taxonomy" id="2320717"/>
    <lineage>
        <taxon>Eukaryota</taxon>
        <taxon>Viridiplantae</taxon>
        <taxon>Streptophyta</taxon>
        <taxon>Embryophyta</taxon>
        <taxon>Tracheophyta</taxon>
        <taxon>Spermatophyta</taxon>
        <taxon>Magnoliopsida</taxon>
        <taxon>Liliopsida</taxon>
        <taxon>Asparagales</taxon>
        <taxon>Orchidaceae</taxon>
        <taxon>Orchidoideae</taxon>
        <taxon>Orchideae</taxon>
        <taxon>Orchidinae</taxon>
        <taxon>Platanthera</taxon>
    </lineage>
</organism>
<reference evidence="2 3" key="1">
    <citation type="journal article" date="2022" name="Nat. Plants">
        <title>Genomes of leafy and leafless Platanthera orchids illuminate the evolution of mycoheterotrophy.</title>
        <authorList>
            <person name="Li M.H."/>
            <person name="Liu K.W."/>
            <person name="Li Z."/>
            <person name="Lu H.C."/>
            <person name="Ye Q.L."/>
            <person name="Zhang D."/>
            <person name="Wang J.Y."/>
            <person name="Li Y.F."/>
            <person name="Zhong Z.M."/>
            <person name="Liu X."/>
            <person name="Yu X."/>
            <person name="Liu D.K."/>
            <person name="Tu X.D."/>
            <person name="Liu B."/>
            <person name="Hao Y."/>
            <person name="Liao X.Y."/>
            <person name="Jiang Y.T."/>
            <person name="Sun W.H."/>
            <person name="Chen J."/>
            <person name="Chen Y.Q."/>
            <person name="Ai Y."/>
            <person name="Zhai J.W."/>
            <person name="Wu S.S."/>
            <person name="Zhou Z."/>
            <person name="Hsiao Y.Y."/>
            <person name="Wu W.L."/>
            <person name="Chen Y.Y."/>
            <person name="Lin Y.F."/>
            <person name="Hsu J.L."/>
            <person name="Li C.Y."/>
            <person name="Wang Z.W."/>
            <person name="Zhao X."/>
            <person name="Zhong W.Y."/>
            <person name="Ma X.K."/>
            <person name="Ma L."/>
            <person name="Huang J."/>
            <person name="Chen G.Z."/>
            <person name="Huang M.Z."/>
            <person name="Huang L."/>
            <person name="Peng D.H."/>
            <person name="Luo Y.B."/>
            <person name="Zou S.Q."/>
            <person name="Chen S.P."/>
            <person name="Lan S."/>
            <person name="Tsai W.C."/>
            <person name="Van de Peer Y."/>
            <person name="Liu Z.J."/>
        </authorList>
    </citation>
    <scope>NUCLEOTIDE SEQUENCE [LARGE SCALE GENOMIC DNA]</scope>
    <source>
        <strain evidence="2">Lor288</strain>
    </source>
</reference>
<dbReference type="Proteomes" id="UP001412067">
    <property type="component" value="Unassembled WGS sequence"/>
</dbReference>
<evidence type="ECO:0000313" key="3">
    <source>
        <dbReference type="Proteomes" id="UP001412067"/>
    </source>
</evidence>
<gene>
    <name evidence="2" type="ORF">KSP40_PGU012064</name>
</gene>
<keyword evidence="3" id="KW-1185">Reference proteome</keyword>
<feature type="signal peptide" evidence="1">
    <location>
        <begin position="1"/>
        <end position="24"/>
    </location>
</feature>
<comment type="caution">
    <text evidence="2">The sequence shown here is derived from an EMBL/GenBank/DDBJ whole genome shotgun (WGS) entry which is preliminary data.</text>
</comment>
<dbReference type="PANTHER" id="PTHR35290:SF2">
    <property type="entry name" value="PROTEIN CASPARIAN STRIP INTEGRITY FACTOR 1"/>
    <property type="match status" value="1"/>
</dbReference>
<proteinExistence type="predicted"/>
<sequence>MAANSSRVLFSMLILSSLLSSSFAGGGRRMAVDKPPATSSIQEISKRTSEEEVATVLCRRILRVRTDDYENYEPTPTLSKPPFKLIPN</sequence>
<dbReference type="PANTHER" id="PTHR35290">
    <property type="entry name" value="PROTEIN CASPARIAN STRIP INTEGRITY FACTOR 1-RELATED"/>
    <property type="match status" value="1"/>
</dbReference>
<dbReference type="EMBL" id="JBBWWR010000005">
    <property type="protein sequence ID" value="KAK8966927.1"/>
    <property type="molecule type" value="Genomic_DNA"/>
</dbReference>
<keyword evidence="1" id="KW-0732">Signal</keyword>
<dbReference type="InterPro" id="IPR038974">
    <property type="entry name" value="CIF1/2"/>
</dbReference>
<evidence type="ECO:0000256" key="1">
    <source>
        <dbReference type="SAM" id="SignalP"/>
    </source>
</evidence>